<comment type="catalytic activity">
    <reaction evidence="3">
        <text>RX + glutathione = an S-substituted glutathione + a halide anion + H(+)</text>
        <dbReference type="Rhea" id="RHEA:16437"/>
        <dbReference type="ChEBI" id="CHEBI:15378"/>
        <dbReference type="ChEBI" id="CHEBI:16042"/>
        <dbReference type="ChEBI" id="CHEBI:17792"/>
        <dbReference type="ChEBI" id="CHEBI:57925"/>
        <dbReference type="ChEBI" id="CHEBI:90779"/>
        <dbReference type="EC" id="2.5.1.18"/>
    </reaction>
</comment>
<dbReference type="GO" id="GO:0006749">
    <property type="term" value="P:glutathione metabolic process"/>
    <property type="evidence" value="ECO:0007669"/>
    <property type="project" value="TreeGrafter"/>
</dbReference>
<dbReference type="InterPro" id="IPR004045">
    <property type="entry name" value="Glutathione_S-Trfase_N"/>
</dbReference>
<keyword evidence="7" id="KW-1185">Reference proteome</keyword>
<dbReference type="Proteomes" id="UP000762676">
    <property type="component" value="Unassembled WGS sequence"/>
</dbReference>
<evidence type="ECO:0000256" key="2">
    <source>
        <dbReference type="ARBA" id="ARBA00022679"/>
    </source>
</evidence>
<protein>
    <recommendedName>
        <fullName evidence="1">glutathione transferase</fullName>
        <ecNumber evidence="1">2.5.1.18</ecNumber>
    </recommendedName>
</protein>
<sequence length="178" mass="19980">MTTMLRREELPSKSYEDLKSSKSPPGAIRHSFFTAFNASSSTANQSTKWSPQWNTEIHQSNETPAIGNPNDGSFANTSDGRELATIEPSTREIFSFKLLGESTEEAEVQETPNRGVALFNLELKSTTNMPTYKLSYFNTRGRAEIARLIFAYAGQKFEDNRVSRENWPAMKPSNDSLV</sequence>
<dbReference type="Gene3D" id="3.40.30.10">
    <property type="entry name" value="Glutaredoxin"/>
    <property type="match status" value="1"/>
</dbReference>
<dbReference type="GO" id="GO:0004364">
    <property type="term" value="F:glutathione transferase activity"/>
    <property type="evidence" value="ECO:0007669"/>
    <property type="project" value="UniProtKB-EC"/>
</dbReference>
<organism evidence="6 7">
    <name type="scientific">Elysia marginata</name>
    <dbReference type="NCBI Taxonomy" id="1093978"/>
    <lineage>
        <taxon>Eukaryota</taxon>
        <taxon>Metazoa</taxon>
        <taxon>Spiralia</taxon>
        <taxon>Lophotrochozoa</taxon>
        <taxon>Mollusca</taxon>
        <taxon>Gastropoda</taxon>
        <taxon>Heterobranchia</taxon>
        <taxon>Euthyneura</taxon>
        <taxon>Panpulmonata</taxon>
        <taxon>Sacoglossa</taxon>
        <taxon>Placobranchoidea</taxon>
        <taxon>Plakobranchidae</taxon>
        <taxon>Elysia</taxon>
    </lineage>
</organism>
<dbReference type="CDD" id="cd03039">
    <property type="entry name" value="GST_N_Sigma_like"/>
    <property type="match status" value="1"/>
</dbReference>
<comment type="caution">
    <text evidence="6">The sequence shown here is derived from an EMBL/GenBank/DDBJ whole genome shotgun (WGS) entry which is preliminary data.</text>
</comment>
<dbReference type="AlphaFoldDB" id="A0AAV4I5U4"/>
<evidence type="ECO:0000256" key="4">
    <source>
        <dbReference type="SAM" id="MobiDB-lite"/>
    </source>
</evidence>
<keyword evidence="2" id="KW-0808">Transferase</keyword>
<dbReference type="PROSITE" id="PS50404">
    <property type="entry name" value="GST_NTER"/>
    <property type="match status" value="1"/>
</dbReference>
<gene>
    <name evidence="6" type="ORF">ElyMa_004647100</name>
</gene>
<dbReference type="PANTHER" id="PTHR11571">
    <property type="entry name" value="GLUTATHIONE S-TRANSFERASE"/>
    <property type="match status" value="1"/>
</dbReference>
<evidence type="ECO:0000259" key="5">
    <source>
        <dbReference type="PROSITE" id="PS50404"/>
    </source>
</evidence>
<reference evidence="6 7" key="1">
    <citation type="journal article" date="2021" name="Elife">
        <title>Chloroplast acquisition without the gene transfer in kleptoplastic sea slugs, Plakobranchus ocellatus.</title>
        <authorList>
            <person name="Maeda T."/>
            <person name="Takahashi S."/>
            <person name="Yoshida T."/>
            <person name="Shimamura S."/>
            <person name="Takaki Y."/>
            <person name="Nagai Y."/>
            <person name="Toyoda A."/>
            <person name="Suzuki Y."/>
            <person name="Arimoto A."/>
            <person name="Ishii H."/>
            <person name="Satoh N."/>
            <person name="Nishiyama T."/>
            <person name="Hasebe M."/>
            <person name="Maruyama T."/>
            <person name="Minagawa J."/>
            <person name="Obokata J."/>
            <person name="Shigenobu S."/>
        </authorList>
    </citation>
    <scope>NUCLEOTIDE SEQUENCE [LARGE SCALE GENOMIC DNA]</scope>
</reference>
<dbReference type="EMBL" id="BMAT01009323">
    <property type="protein sequence ID" value="GFS04056.1"/>
    <property type="molecule type" value="Genomic_DNA"/>
</dbReference>
<dbReference type="InterPro" id="IPR050213">
    <property type="entry name" value="GST_superfamily"/>
</dbReference>
<evidence type="ECO:0000313" key="6">
    <source>
        <dbReference type="EMBL" id="GFS04056.1"/>
    </source>
</evidence>
<evidence type="ECO:0000256" key="3">
    <source>
        <dbReference type="ARBA" id="ARBA00047960"/>
    </source>
</evidence>
<feature type="domain" description="GST N-terminal" evidence="5">
    <location>
        <begin position="130"/>
        <end position="178"/>
    </location>
</feature>
<dbReference type="EC" id="2.5.1.18" evidence="1"/>
<feature type="region of interest" description="Disordered" evidence="4">
    <location>
        <begin position="1"/>
        <end position="26"/>
    </location>
</feature>
<dbReference type="InterPro" id="IPR036249">
    <property type="entry name" value="Thioredoxin-like_sf"/>
</dbReference>
<accession>A0AAV4I5U4</accession>
<name>A0AAV4I5U4_9GAST</name>
<evidence type="ECO:0000256" key="1">
    <source>
        <dbReference type="ARBA" id="ARBA00012452"/>
    </source>
</evidence>
<feature type="region of interest" description="Disordered" evidence="4">
    <location>
        <begin position="60"/>
        <end position="79"/>
    </location>
</feature>
<dbReference type="SUPFAM" id="SSF52833">
    <property type="entry name" value="Thioredoxin-like"/>
    <property type="match status" value="1"/>
</dbReference>
<feature type="compositionally biased region" description="Basic and acidic residues" evidence="4">
    <location>
        <begin position="1"/>
        <end position="20"/>
    </location>
</feature>
<evidence type="ECO:0000313" key="7">
    <source>
        <dbReference type="Proteomes" id="UP000762676"/>
    </source>
</evidence>
<dbReference type="PANTHER" id="PTHR11571:SF224">
    <property type="entry name" value="HEMATOPOIETIC PROSTAGLANDIN D SYNTHASE"/>
    <property type="match status" value="1"/>
</dbReference>
<proteinExistence type="predicted"/>